<evidence type="ECO:0000259" key="1">
    <source>
        <dbReference type="Pfam" id="PF13966"/>
    </source>
</evidence>
<keyword evidence="3" id="KW-1185">Reference proteome</keyword>
<name>A0AAD9WSU2_9ROSI</name>
<evidence type="ECO:0000313" key="3">
    <source>
        <dbReference type="Proteomes" id="UP001280121"/>
    </source>
</evidence>
<accession>A0AAD9WSU2</accession>
<protein>
    <recommendedName>
        <fullName evidence="1">Reverse transcriptase zinc-binding domain-containing protein</fullName>
    </recommendedName>
</protein>
<sequence length="275" mass="32049">MLGWWKSFWKLNIPNKIKVFLWRAYHDWIPTNVNTARKGVRSDCMCIVCKSSMETTCHALWRYKRLKTIRKDWELLVPAHGGDNSNFFNFVLDYFSRMTGKQKELFCVLLWRIWFNRNSYAHGATPVEMSEMIGWGKMFLHDYQSINREREKEKEKAKSSNGSNLHWYPPEKDLYKSNCGVVIDCKNGRVRNLDGEVMACCSQRIEANVNKKVANLIAIKRGILFGIDCGLYPDKIESNDSDIVNWINHGVYRDSDFGTILLDIDDLRAGESWGL</sequence>
<dbReference type="EMBL" id="JANJYI010000007">
    <property type="protein sequence ID" value="KAK2641085.1"/>
    <property type="molecule type" value="Genomic_DNA"/>
</dbReference>
<organism evidence="2 3">
    <name type="scientific">Dipteronia dyeriana</name>
    <dbReference type="NCBI Taxonomy" id="168575"/>
    <lineage>
        <taxon>Eukaryota</taxon>
        <taxon>Viridiplantae</taxon>
        <taxon>Streptophyta</taxon>
        <taxon>Embryophyta</taxon>
        <taxon>Tracheophyta</taxon>
        <taxon>Spermatophyta</taxon>
        <taxon>Magnoliopsida</taxon>
        <taxon>eudicotyledons</taxon>
        <taxon>Gunneridae</taxon>
        <taxon>Pentapetalae</taxon>
        <taxon>rosids</taxon>
        <taxon>malvids</taxon>
        <taxon>Sapindales</taxon>
        <taxon>Sapindaceae</taxon>
        <taxon>Hippocastanoideae</taxon>
        <taxon>Acereae</taxon>
        <taxon>Dipteronia</taxon>
    </lineage>
</organism>
<dbReference type="Proteomes" id="UP001280121">
    <property type="component" value="Unassembled WGS sequence"/>
</dbReference>
<dbReference type="AlphaFoldDB" id="A0AAD9WSU2"/>
<gene>
    <name evidence="2" type="ORF">Ddye_022848</name>
</gene>
<feature type="domain" description="Reverse transcriptase zinc-binding" evidence="1">
    <location>
        <begin position="4"/>
        <end position="60"/>
    </location>
</feature>
<evidence type="ECO:0000313" key="2">
    <source>
        <dbReference type="EMBL" id="KAK2641085.1"/>
    </source>
</evidence>
<dbReference type="Pfam" id="PF13966">
    <property type="entry name" value="zf-RVT"/>
    <property type="match status" value="1"/>
</dbReference>
<dbReference type="InterPro" id="IPR026960">
    <property type="entry name" value="RVT-Znf"/>
</dbReference>
<proteinExistence type="predicted"/>
<comment type="caution">
    <text evidence="2">The sequence shown here is derived from an EMBL/GenBank/DDBJ whole genome shotgun (WGS) entry which is preliminary data.</text>
</comment>
<reference evidence="2" key="1">
    <citation type="journal article" date="2023" name="Plant J.">
        <title>Genome sequences and population genomics provide insights into the demographic history, inbreeding, and mutation load of two 'living fossil' tree species of Dipteronia.</title>
        <authorList>
            <person name="Feng Y."/>
            <person name="Comes H.P."/>
            <person name="Chen J."/>
            <person name="Zhu S."/>
            <person name="Lu R."/>
            <person name="Zhang X."/>
            <person name="Li P."/>
            <person name="Qiu J."/>
            <person name="Olsen K.M."/>
            <person name="Qiu Y."/>
        </authorList>
    </citation>
    <scope>NUCLEOTIDE SEQUENCE</scope>
    <source>
        <strain evidence="2">KIB01</strain>
    </source>
</reference>